<dbReference type="RefSeq" id="WP_327985428.1">
    <property type="nucleotide sequence ID" value="NZ_CP136427.1"/>
</dbReference>
<dbReference type="Proteomes" id="UP001432059">
    <property type="component" value="Plasmid pQD2021"/>
</dbReference>
<protein>
    <submittedName>
        <fullName evidence="1">Uncharacterized protein</fullName>
    </submittedName>
</protein>
<gene>
    <name evidence="1" type="ORF">BPO_p0030</name>
</gene>
<evidence type="ECO:0000313" key="2">
    <source>
        <dbReference type="Proteomes" id="UP001432059"/>
    </source>
</evidence>
<evidence type="ECO:0000313" key="1">
    <source>
        <dbReference type="EMBL" id="WOC53113.1"/>
    </source>
</evidence>
<keyword evidence="2" id="KW-1185">Reference proteome</keyword>
<reference evidence="1" key="1">
    <citation type="submission" date="2023-10" db="EMBL/GenBank/DDBJ databases">
        <title>Characterization and whole genome sequencing of a novel strain of Bergeyella porcorum QD2021 isolated from pig.</title>
        <authorList>
            <person name="Liu G."/>
            <person name="Chen C."/>
            <person name="Han X."/>
        </authorList>
    </citation>
    <scope>NUCLEOTIDE SEQUENCE</scope>
    <source>
        <strain evidence="1">QD2021</strain>
        <plasmid evidence="1">pQD2021</plasmid>
    </source>
</reference>
<keyword evidence="1" id="KW-0614">Plasmid</keyword>
<dbReference type="EMBL" id="CP136427">
    <property type="protein sequence ID" value="WOC53113.1"/>
    <property type="molecule type" value="Genomic_DNA"/>
</dbReference>
<proteinExistence type="predicted"/>
<sequence length="99" mass="11825">MTCTGDYEDQCNMRPESQCKKFIAEDTKGYKYYYNWVTRDISKEMCHIIEKSLTASYVITNGGRLPTQHYLPCFNKKDDFEREGRAKKWIEEMIKQYGK</sequence>
<organism evidence="1 2">
    <name type="scientific">Bergeyella porcorum</name>
    <dbReference type="NCBI Taxonomy" id="1735111"/>
    <lineage>
        <taxon>Bacteria</taxon>
        <taxon>Pseudomonadati</taxon>
        <taxon>Bacteroidota</taxon>
        <taxon>Flavobacteriia</taxon>
        <taxon>Flavobacteriales</taxon>
        <taxon>Weeksellaceae</taxon>
        <taxon>Bergeyella</taxon>
    </lineage>
</organism>
<dbReference type="AlphaFoldDB" id="A0AAU0FAM1"/>
<dbReference type="KEGG" id="bpor:BPO_p0030"/>
<geneLocation type="plasmid" evidence="1 2">
    <name>pQD2021</name>
</geneLocation>
<name>A0AAU0FAM1_9FLAO</name>
<accession>A0AAU0FAM1</accession>